<keyword evidence="3" id="KW-1185">Reference proteome</keyword>
<comment type="caution">
    <text evidence="2">The sequence shown here is derived from an EMBL/GenBank/DDBJ whole genome shotgun (WGS) entry which is preliminary data.</text>
</comment>
<proteinExistence type="predicted"/>
<sequence>MTRTSCSSSDFLGADSLRRSRSHNPFLQSYRSEARVSRSSIIPTALFRRLDITDDMSAHSKDPLLTLSLSSPSFLDSTVQDDMTSFPLYDIKTDTTLSEISRSDEWGNTFQAASIKWPKHVYQNKGKGKATDGVQVQLRSGRWKSVDTFLSPVTVLNSARKFYIPGYSHPLKWKAVGSSFECVAASAKGPIAILDLVDPLSPKLMIFETLHDKHDTRPMNVHRGVSLLLLDYLLVSALLLVTDSQEWTNLRKSEGESSSSPLQARRSLSGSVSPRSISATSTSASQWRKIMYGEPMYPKRLSSTSQPPSTPTSAGQMAKIMFGKPLYPSLRTSSDYSCCPPDFDSDADTSDSDSERPEAEDSEHEDEEEEEEEGVGVQVVTPSRQPSRAPSPSEESVLYPLTTSSAPSHTYLDPLFYNEFNVPPVPKIPTQYAASASSSRVPSPITPGPSSSINRRFRELPRPPSSSHRSQSTPRPRTADPSTSSPVESMASSASDDRRPSYDAAFLVSTPLRMLPLPPPGSPVDGLGPVHPLRHSQSSGRPLHSRYNDKRSSRSANRTLPPTPSQDSHFPKRSFGDLADWLSSTDWPGPHASTSYGRDSLIGIDCPPPAYNSIDFSQPTIPTSVTSLPPAHPPPHGSSSPGTAL</sequence>
<dbReference type="Proteomes" id="UP001049176">
    <property type="component" value="Chromosome 1"/>
</dbReference>
<evidence type="ECO:0000313" key="2">
    <source>
        <dbReference type="EMBL" id="KAG7098471.1"/>
    </source>
</evidence>
<evidence type="ECO:0000313" key="3">
    <source>
        <dbReference type="Proteomes" id="UP001049176"/>
    </source>
</evidence>
<feature type="compositionally biased region" description="Acidic residues" evidence="1">
    <location>
        <begin position="343"/>
        <end position="352"/>
    </location>
</feature>
<feature type="region of interest" description="Disordered" evidence="1">
    <location>
        <begin position="251"/>
        <end position="280"/>
    </location>
</feature>
<reference evidence="2" key="1">
    <citation type="journal article" date="2021" name="Genome Biol. Evol.">
        <title>The assembled and annotated genome of the fairy-ring fungus Marasmius oreades.</title>
        <authorList>
            <person name="Hiltunen M."/>
            <person name="Ament-Velasquez S.L."/>
            <person name="Johannesson H."/>
        </authorList>
    </citation>
    <scope>NUCLEOTIDE SEQUENCE</scope>
    <source>
        <strain evidence="2">03SP1</strain>
    </source>
</reference>
<feature type="compositionally biased region" description="Low complexity" evidence="1">
    <location>
        <begin position="465"/>
        <end position="494"/>
    </location>
</feature>
<feature type="compositionally biased region" description="Low complexity" evidence="1">
    <location>
        <begin position="382"/>
        <end position="396"/>
    </location>
</feature>
<dbReference type="AlphaFoldDB" id="A0A9P8AE36"/>
<gene>
    <name evidence="2" type="ORF">E1B28_000415</name>
</gene>
<organism evidence="2 3">
    <name type="scientific">Marasmius oreades</name>
    <name type="common">fairy-ring Marasmius</name>
    <dbReference type="NCBI Taxonomy" id="181124"/>
    <lineage>
        <taxon>Eukaryota</taxon>
        <taxon>Fungi</taxon>
        <taxon>Dikarya</taxon>
        <taxon>Basidiomycota</taxon>
        <taxon>Agaricomycotina</taxon>
        <taxon>Agaricomycetes</taxon>
        <taxon>Agaricomycetidae</taxon>
        <taxon>Agaricales</taxon>
        <taxon>Marasmiineae</taxon>
        <taxon>Marasmiaceae</taxon>
        <taxon>Marasmius</taxon>
    </lineage>
</organism>
<feature type="compositionally biased region" description="Acidic residues" evidence="1">
    <location>
        <begin position="360"/>
        <end position="374"/>
    </location>
</feature>
<feature type="compositionally biased region" description="Low complexity" evidence="1">
    <location>
        <begin position="433"/>
        <end position="453"/>
    </location>
</feature>
<feature type="compositionally biased region" description="Polar residues" evidence="1">
    <location>
        <begin position="614"/>
        <end position="625"/>
    </location>
</feature>
<dbReference type="OrthoDB" id="3270497at2759"/>
<dbReference type="RefSeq" id="XP_043014941.1">
    <property type="nucleotide sequence ID" value="XM_043146241.1"/>
</dbReference>
<feature type="region of interest" description="Disordered" evidence="1">
    <location>
        <begin position="613"/>
        <end position="645"/>
    </location>
</feature>
<protein>
    <submittedName>
        <fullName evidence="2">Uncharacterized protein</fullName>
    </submittedName>
</protein>
<feature type="region of interest" description="Disordered" evidence="1">
    <location>
        <begin position="333"/>
        <end position="575"/>
    </location>
</feature>
<feature type="compositionally biased region" description="Polar residues" evidence="1">
    <location>
        <begin position="554"/>
        <end position="568"/>
    </location>
</feature>
<name>A0A9P8AE36_9AGAR</name>
<dbReference type="KEGG" id="more:E1B28_000415"/>
<dbReference type="EMBL" id="CM032181">
    <property type="protein sequence ID" value="KAG7098471.1"/>
    <property type="molecule type" value="Genomic_DNA"/>
</dbReference>
<evidence type="ECO:0000256" key="1">
    <source>
        <dbReference type="SAM" id="MobiDB-lite"/>
    </source>
</evidence>
<accession>A0A9P8AE36</accession>
<feature type="compositionally biased region" description="Polar residues" evidence="1">
    <location>
        <begin position="256"/>
        <end position="280"/>
    </location>
</feature>
<dbReference type="GeneID" id="66069491"/>